<evidence type="ECO:0000259" key="2">
    <source>
        <dbReference type="Pfam" id="PF14309"/>
    </source>
</evidence>
<name>A0A1D6LAK8_MAIZE</name>
<feature type="compositionally biased region" description="Polar residues" evidence="1">
    <location>
        <begin position="50"/>
        <end position="61"/>
    </location>
</feature>
<dbReference type="InterPro" id="IPR025486">
    <property type="entry name" value="DUF4378"/>
</dbReference>
<evidence type="ECO:0000313" key="4">
    <source>
        <dbReference type="EMBL" id="ONM11161.1"/>
    </source>
</evidence>
<gene>
    <name evidence="4" type="ORF">ZEAMMB73_Zm00001d034754</name>
</gene>
<evidence type="ECO:0000259" key="3">
    <source>
        <dbReference type="Pfam" id="PF14383"/>
    </source>
</evidence>
<dbReference type="Pfam" id="PF14383">
    <property type="entry name" value="VARLMGL"/>
    <property type="match status" value="1"/>
</dbReference>
<dbReference type="InterPro" id="IPR032795">
    <property type="entry name" value="DUF3741-assoc"/>
</dbReference>
<proteinExistence type="predicted"/>
<dbReference type="Pfam" id="PF14309">
    <property type="entry name" value="DUF4378"/>
    <property type="match status" value="1"/>
</dbReference>
<dbReference type="PANTHER" id="PTHR21726">
    <property type="entry name" value="PHOSPHATIDYLINOSITOL N-ACETYLGLUCOSAMINYLTRANSFERASE SUBUNIT P DOWN SYNDROME CRITICAL REGION PROTEIN 5 -RELATED"/>
    <property type="match status" value="1"/>
</dbReference>
<organism evidence="4">
    <name type="scientific">Zea mays</name>
    <name type="common">Maize</name>
    <dbReference type="NCBI Taxonomy" id="4577"/>
    <lineage>
        <taxon>Eukaryota</taxon>
        <taxon>Viridiplantae</taxon>
        <taxon>Streptophyta</taxon>
        <taxon>Embryophyta</taxon>
        <taxon>Tracheophyta</taxon>
        <taxon>Spermatophyta</taxon>
        <taxon>Magnoliopsida</taxon>
        <taxon>Liliopsida</taxon>
        <taxon>Poales</taxon>
        <taxon>Poaceae</taxon>
        <taxon>PACMAD clade</taxon>
        <taxon>Panicoideae</taxon>
        <taxon>Andropogonodae</taxon>
        <taxon>Andropogoneae</taxon>
        <taxon>Tripsacinae</taxon>
        <taxon>Zea</taxon>
    </lineage>
</organism>
<dbReference type="AlphaFoldDB" id="A0A1D6LAK8"/>
<feature type="region of interest" description="Disordered" evidence="1">
    <location>
        <begin position="238"/>
        <end position="280"/>
    </location>
</feature>
<dbReference type="PANTHER" id="PTHR21726:SF65">
    <property type="entry name" value="EXPRESSED PROTEIN"/>
    <property type="match status" value="1"/>
</dbReference>
<feature type="compositionally biased region" description="Polar residues" evidence="1">
    <location>
        <begin position="407"/>
        <end position="418"/>
    </location>
</feature>
<protein>
    <submittedName>
        <fullName evidence="4">DUF4378 domain protein</fullName>
    </submittedName>
</protein>
<feature type="compositionally biased region" description="Polar residues" evidence="1">
    <location>
        <begin position="265"/>
        <end position="276"/>
    </location>
</feature>
<accession>A0A1D6LAK8</accession>
<sequence length="635" mass="68902">MDVEKPASKAHGFFALFDWGKKSKKRLFVGSTSSDPNLKDAADGKDIDDSTPTTSTRSNSILEDAPSLKESSEHSCSSSVIDEEAQSRRSPTVVARLMGLDSMPAASSPESNPVPLTVQPPFQPNSHEDLIGRSYVGSPLKMPGSPIDRFKMEALPPRLAKRTLSVAQYKLLSPMKNPNHISSRNAADIMEAASRIIRPGVENISSYRVHDVGNTNAARAYNPGELIGVQQRSQKLNEALRKRDGSASFRPPSGKPSDGRLRGSEGTSSSRISQANGCAPVAPKKLRELTSGVRSPYTKPAEGAQVYHTSTALEDMASACETSSIASTDYDRESLQSFSDGKATLPYTNLATRSVQSSQPVKYDHGVTDRSELEHLGQSPLFTWEVSISTETCSSSESWRRPANGTRLFSSTEGATTSDSTRFNKLLEADASSEYSDTASSITVATAEIARSESSSSWHMDSRQEVEFIREILNASSPARRISYLERFGNGNSSGILDPHLLEELNGGTRLLAGEEGKGHRLRRRLLFDCVNESLSVKYAHYFSAGYSLWFTGMAVLQSLSAAEMHREMTSLTVAEEWMVDELVYREMSGPMGSWVDFRTEAYQAGGDVAAELLGSLVDEAVAELLTSGGSSSSL</sequence>
<evidence type="ECO:0000256" key="1">
    <source>
        <dbReference type="SAM" id="MobiDB-lite"/>
    </source>
</evidence>
<feature type="domain" description="DUF3741" evidence="3">
    <location>
        <begin position="78"/>
        <end position="108"/>
    </location>
</feature>
<feature type="region of interest" description="Disordered" evidence="1">
    <location>
        <begin position="28"/>
        <end position="91"/>
    </location>
</feature>
<feature type="compositionally biased region" description="Basic and acidic residues" evidence="1">
    <location>
        <begin position="37"/>
        <end position="48"/>
    </location>
</feature>
<feature type="region of interest" description="Disordered" evidence="1">
    <location>
        <begin position="396"/>
        <end position="418"/>
    </location>
</feature>
<reference evidence="4" key="1">
    <citation type="submission" date="2015-12" db="EMBL/GenBank/DDBJ databases">
        <title>Update maize B73 reference genome by single molecule sequencing technologies.</title>
        <authorList>
            <consortium name="Maize Genome Sequencing Project"/>
            <person name="Ware D."/>
        </authorList>
    </citation>
    <scope>NUCLEOTIDE SEQUENCE [LARGE SCALE GENOMIC DNA]</scope>
    <source>
        <tissue evidence="4">Seedling</tissue>
    </source>
</reference>
<dbReference type="EMBL" id="CM007647">
    <property type="protein sequence ID" value="ONM11161.1"/>
    <property type="molecule type" value="Genomic_DNA"/>
</dbReference>
<dbReference type="ExpressionAtlas" id="A0A1D6LAK8">
    <property type="expression patterns" value="baseline and differential"/>
</dbReference>
<feature type="domain" description="DUF4378" evidence="2">
    <location>
        <begin position="465"/>
        <end position="620"/>
    </location>
</feature>